<reference evidence="1 2" key="1">
    <citation type="submission" date="2014-04" db="EMBL/GenBank/DDBJ databases">
        <authorList>
            <person name="Bishop-Lilly K.A."/>
            <person name="Broomall S.M."/>
            <person name="Chain P.S."/>
            <person name="Chertkov O."/>
            <person name="Coyne S.R."/>
            <person name="Daligault H.E."/>
            <person name="Davenport K.W."/>
            <person name="Erkkila T."/>
            <person name="Frey K.G."/>
            <person name="Gibbons H.S."/>
            <person name="Gu W."/>
            <person name="Jaissle J."/>
            <person name="Johnson S.L."/>
            <person name="Koroleva G.I."/>
            <person name="Ladner J.T."/>
            <person name="Lo C.-C."/>
            <person name="Minogue T.D."/>
            <person name="Munk C."/>
            <person name="Palacios G.F."/>
            <person name="Redden C.L."/>
            <person name="Rosenzweig C.N."/>
            <person name="Scholz M.B."/>
            <person name="Teshima H."/>
            <person name="Xu Y."/>
        </authorList>
    </citation>
    <scope>NUCLEOTIDE SEQUENCE [LARGE SCALE GENOMIC DNA]</scope>
    <source>
        <strain evidence="1 2">BHP</strain>
    </source>
</reference>
<dbReference type="AlphaFoldDB" id="A0A090Z449"/>
<sequence length="58" mass="6846">MKSIDAIVKDLQRQGIRAQKVNVKQIARQHWIISTSSKELIKHARWKLNINIVKERNL</sequence>
<protein>
    <submittedName>
        <fullName evidence="1">Uncharacterized protein</fullName>
    </submittedName>
</protein>
<organism evidence="1 2">
    <name type="scientific">Bacillus clarus</name>
    <dbReference type="NCBI Taxonomy" id="2338372"/>
    <lineage>
        <taxon>Bacteria</taxon>
        <taxon>Bacillati</taxon>
        <taxon>Bacillota</taxon>
        <taxon>Bacilli</taxon>
        <taxon>Bacillales</taxon>
        <taxon>Bacillaceae</taxon>
        <taxon>Bacillus</taxon>
        <taxon>Bacillus cereus group</taxon>
    </lineage>
</organism>
<evidence type="ECO:0000313" key="2">
    <source>
        <dbReference type="Proteomes" id="UP000029389"/>
    </source>
</evidence>
<dbReference type="EMBL" id="JMQC01000008">
    <property type="protein sequence ID" value="KFM99165.1"/>
    <property type="molecule type" value="Genomic_DNA"/>
</dbReference>
<evidence type="ECO:0000313" key="1">
    <source>
        <dbReference type="EMBL" id="KFM99165.1"/>
    </source>
</evidence>
<dbReference type="Proteomes" id="UP000029389">
    <property type="component" value="Unassembled WGS sequence"/>
</dbReference>
<name>A0A090Z449_9BACI</name>
<dbReference type="RefSeq" id="WP_161785245.1">
    <property type="nucleotide sequence ID" value="NZ_JMQC01000008.1"/>
</dbReference>
<comment type="caution">
    <text evidence="1">The sequence shown here is derived from an EMBL/GenBank/DDBJ whole genome shotgun (WGS) entry which is preliminary data.</text>
</comment>
<accession>A0A090Z449</accession>
<proteinExistence type="predicted"/>
<gene>
    <name evidence="1" type="ORF">DJ93_680</name>
</gene>